<protein>
    <submittedName>
        <fullName evidence="1">Uncharacterized protein</fullName>
    </submittedName>
</protein>
<evidence type="ECO:0000313" key="1">
    <source>
        <dbReference type="EMBL" id="MXP48214.1"/>
    </source>
</evidence>
<evidence type="ECO:0000313" key="2">
    <source>
        <dbReference type="Proteomes" id="UP000471435"/>
    </source>
</evidence>
<keyword evidence="2" id="KW-1185">Reference proteome</keyword>
<gene>
    <name evidence="1" type="ORF">GRI43_12535</name>
</gene>
<dbReference type="OrthoDB" id="8456888at2"/>
<name>A0A6I4V7E7_9SPHN</name>
<dbReference type="Proteomes" id="UP000471435">
    <property type="component" value="Unassembled WGS sequence"/>
</dbReference>
<accession>A0A6I4V7E7</accession>
<dbReference type="AlphaFoldDB" id="A0A6I4V7E7"/>
<proteinExistence type="predicted"/>
<dbReference type="EMBL" id="WTYP01000002">
    <property type="protein sequence ID" value="MXP48214.1"/>
    <property type="molecule type" value="Genomic_DNA"/>
</dbReference>
<reference evidence="1 2" key="1">
    <citation type="submission" date="2019-12" db="EMBL/GenBank/DDBJ databases">
        <title>Genomic-based taxomic classification of the family Erythrobacteraceae.</title>
        <authorList>
            <person name="Xu L."/>
        </authorList>
    </citation>
    <scope>NUCLEOTIDE SEQUENCE [LARGE SCALE GENOMIC DNA]</scope>
    <source>
        <strain evidence="1 2">SW-109</strain>
    </source>
</reference>
<dbReference type="RefSeq" id="WP_160731419.1">
    <property type="nucleotide sequence ID" value="NZ_WTYP01000002.1"/>
</dbReference>
<organism evidence="1 2">
    <name type="scientific">Pontixanthobacter luteolus</name>
    <dbReference type="NCBI Taxonomy" id="295089"/>
    <lineage>
        <taxon>Bacteria</taxon>
        <taxon>Pseudomonadati</taxon>
        <taxon>Pseudomonadota</taxon>
        <taxon>Alphaproteobacteria</taxon>
        <taxon>Sphingomonadales</taxon>
        <taxon>Erythrobacteraceae</taxon>
        <taxon>Pontixanthobacter</taxon>
    </lineage>
</organism>
<sequence length="147" mass="16221">MMDNAFAGLDINIDEDFRERVEGLVQLREGKSASALHQPFRRNVDIWFFAIMLAVKKGLKPTPPKGKTYKAAEGVVLGSDSWRPTALTLLAISETGKAEIVDSPNEMMRIASCYAHAGLPLVFSMLDQRGDDTSLDYICDEIEALVS</sequence>
<comment type="caution">
    <text evidence="1">The sequence shown here is derived from an EMBL/GenBank/DDBJ whole genome shotgun (WGS) entry which is preliminary data.</text>
</comment>